<dbReference type="STRING" id="77020.A0A0M8MJ02"/>
<dbReference type="InterPro" id="IPR019775">
    <property type="entry name" value="WD40_repeat_CS"/>
</dbReference>
<reference evidence="7 8" key="1">
    <citation type="submission" date="2015-07" db="EMBL/GenBank/DDBJ databases">
        <title>Draft Genome Sequence of Malassezia furfur CBS1878 and Malassezia pachydermatis CBS1879.</title>
        <authorList>
            <person name="Triana S."/>
            <person name="Ohm R."/>
            <person name="Gonzalez A."/>
            <person name="DeCock H."/>
            <person name="Restrepo S."/>
            <person name="Celis A."/>
        </authorList>
    </citation>
    <scope>NUCLEOTIDE SEQUENCE [LARGE SCALE GENOMIC DNA]</scope>
    <source>
        <strain evidence="7 8">CBS 1879</strain>
    </source>
</reference>
<keyword evidence="8" id="KW-1185">Reference proteome</keyword>
<dbReference type="SUPFAM" id="SSF50978">
    <property type="entry name" value="WD40 repeat-like"/>
    <property type="match status" value="1"/>
</dbReference>
<comment type="subcellular location">
    <subcellularLocation>
        <location evidence="5">Nucleus</location>
    </subcellularLocation>
</comment>
<feature type="region of interest" description="Disordered" evidence="6">
    <location>
        <begin position="103"/>
        <end position="158"/>
    </location>
</feature>
<dbReference type="EMBL" id="LGAV01000006">
    <property type="protein sequence ID" value="KOS13426.1"/>
    <property type="molecule type" value="Genomic_DNA"/>
</dbReference>
<organism evidence="7 8">
    <name type="scientific">Malassezia pachydermatis</name>
    <dbReference type="NCBI Taxonomy" id="77020"/>
    <lineage>
        <taxon>Eukaryota</taxon>
        <taxon>Fungi</taxon>
        <taxon>Dikarya</taxon>
        <taxon>Basidiomycota</taxon>
        <taxon>Ustilaginomycotina</taxon>
        <taxon>Malasseziomycetes</taxon>
        <taxon>Malasseziales</taxon>
        <taxon>Malasseziaceae</taxon>
        <taxon>Malassezia</taxon>
    </lineage>
</organism>
<feature type="repeat" description="WD" evidence="4">
    <location>
        <begin position="316"/>
        <end position="357"/>
    </location>
</feature>
<dbReference type="PANTHER" id="PTHR19923:SF0">
    <property type="entry name" value="PLEIOTROPIC REGULATOR 1"/>
    <property type="match status" value="1"/>
</dbReference>
<feature type="repeat" description="WD" evidence="4">
    <location>
        <begin position="190"/>
        <end position="231"/>
    </location>
</feature>
<dbReference type="FunFam" id="2.130.10.10:FF:000012">
    <property type="entry name" value="Putative pleiotropic regulator 1"/>
    <property type="match status" value="1"/>
</dbReference>
<dbReference type="GO" id="GO:0000398">
    <property type="term" value="P:mRNA splicing, via spliceosome"/>
    <property type="evidence" value="ECO:0007669"/>
    <property type="project" value="UniProtKB-UniRule"/>
</dbReference>
<evidence type="ECO:0000256" key="2">
    <source>
        <dbReference type="ARBA" id="ARBA00022737"/>
    </source>
</evidence>
<evidence type="ECO:0000256" key="1">
    <source>
        <dbReference type="ARBA" id="ARBA00022574"/>
    </source>
</evidence>
<dbReference type="AlphaFoldDB" id="A0A0M8MJ02"/>
<dbReference type="PANTHER" id="PTHR19923">
    <property type="entry name" value="WD40 REPEAT PROTEINPRL1/PRL2-RELATED"/>
    <property type="match status" value="1"/>
</dbReference>
<dbReference type="InterPro" id="IPR020472">
    <property type="entry name" value="WD40_PAC1"/>
</dbReference>
<dbReference type="VEuPathDB" id="FungiDB:Malapachy_0192"/>
<keyword evidence="1 4" id="KW-0853">WD repeat</keyword>
<dbReference type="CDD" id="cd00200">
    <property type="entry name" value="WD40"/>
    <property type="match status" value="1"/>
</dbReference>
<dbReference type="PROSITE" id="PS00678">
    <property type="entry name" value="WD_REPEATS_1"/>
    <property type="match status" value="2"/>
</dbReference>
<dbReference type="InterPro" id="IPR045241">
    <property type="entry name" value="Prp46/PLRG1-like"/>
</dbReference>
<comment type="caution">
    <text evidence="7">The sequence shown here is derived from an EMBL/GenBank/DDBJ whole genome shotgun (WGS) entry which is preliminary data.</text>
</comment>
<dbReference type="GO" id="GO:0071013">
    <property type="term" value="C:catalytic step 2 spliceosome"/>
    <property type="evidence" value="ECO:0007669"/>
    <property type="project" value="TreeGrafter"/>
</dbReference>
<feature type="repeat" description="WD" evidence="4">
    <location>
        <begin position="232"/>
        <end position="273"/>
    </location>
</feature>
<dbReference type="PRINTS" id="PR00320">
    <property type="entry name" value="GPROTEINBRPT"/>
</dbReference>
<dbReference type="PROSITE" id="PS50294">
    <property type="entry name" value="WD_REPEATS_REGION"/>
    <property type="match status" value="4"/>
</dbReference>
<dbReference type="GeneID" id="28726598"/>
<keyword evidence="5" id="KW-0508">mRNA splicing</keyword>
<evidence type="ECO:0000313" key="8">
    <source>
        <dbReference type="Proteomes" id="UP000037751"/>
    </source>
</evidence>
<comment type="similarity">
    <text evidence="3 5">Belongs to the WD repeat PRL1/PRL2 family.</text>
</comment>
<sequence>METDAPLAALPDLAERQAKRSRTLRHGAPSSMPDPPSVEESTTSLPTMTKAHLASKVYEEYKQAMILPEVIQAQQGTSATTMASSSKSSSNNPIVSALAQLEEAHGHTTPTPSSSSTSQALTLRSAADTARATSKPASASKLQTALMKRDESMPDTGRSMLNSALIRKKELAAQHAKPAYHAPWKLMRVISGHLGWVRCVAVDPNNQWFATGAGDRIIKIWDMASGELKLSLTGHISTVRGLAVSARHPYMFSAGEDKLVKCWDLETNKVVRQYYGHLSGIYALSLHPTLDVVVTAGRDASARVWDIRTKTQVHVLSGHRGTVASVQCQESDPQVITGSMDATVKLWDLAAGRCMTTLTHHKKSVRSLAIAPHQFTFVSGSAGGRNIKKWRCPEGTLMTNMTHDAIVNTLSVNADGVLFSGADDGSMKFFDYETGLPFQASNDVVQPGSLDAEAGLFCSTFDQTGTRLITGCADKTIKMYRET</sequence>
<dbReference type="RefSeq" id="XP_017991058.1">
    <property type="nucleotide sequence ID" value="XM_018134723.1"/>
</dbReference>
<feature type="compositionally biased region" description="Polar residues" evidence="6">
    <location>
        <begin position="131"/>
        <end position="143"/>
    </location>
</feature>
<accession>A0A0M8MJ02</accession>
<feature type="region of interest" description="Disordered" evidence="6">
    <location>
        <begin position="1"/>
        <end position="46"/>
    </location>
</feature>
<dbReference type="PROSITE" id="PS50082">
    <property type="entry name" value="WD_REPEATS_2"/>
    <property type="match status" value="4"/>
</dbReference>
<feature type="repeat" description="WD" evidence="4">
    <location>
        <begin position="274"/>
        <end position="315"/>
    </location>
</feature>
<name>A0A0M8MJ02_9BASI</name>
<keyword evidence="5" id="KW-0747">Spliceosome</keyword>
<feature type="compositionally biased region" description="Low complexity" evidence="6">
    <location>
        <begin position="108"/>
        <end position="118"/>
    </location>
</feature>
<protein>
    <recommendedName>
        <fullName evidence="5">Pre-mRNA-splicing factor PRP46</fullName>
    </recommendedName>
    <alternativeName>
        <fullName evidence="5">Pre-mRNA-processing protein 46</fullName>
    </alternativeName>
</protein>
<evidence type="ECO:0000256" key="3">
    <source>
        <dbReference type="ARBA" id="ARBA00025726"/>
    </source>
</evidence>
<dbReference type="Proteomes" id="UP000037751">
    <property type="component" value="Unassembled WGS sequence"/>
</dbReference>
<evidence type="ECO:0000256" key="6">
    <source>
        <dbReference type="SAM" id="MobiDB-lite"/>
    </source>
</evidence>
<dbReference type="GO" id="GO:0000974">
    <property type="term" value="C:Prp19 complex"/>
    <property type="evidence" value="ECO:0007669"/>
    <property type="project" value="TreeGrafter"/>
</dbReference>
<dbReference type="InterPro" id="IPR001680">
    <property type="entry name" value="WD40_rpt"/>
</dbReference>
<comment type="subunit">
    <text evidence="5">Associated with the spliceosome.</text>
</comment>
<keyword evidence="2 5" id="KW-0677">Repeat</keyword>
<dbReference type="InterPro" id="IPR015943">
    <property type="entry name" value="WD40/YVTN_repeat-like_dom_sf"/>
</dbReference>
<dbReference type="OrthoDB" id="10256122at2759"/>
<dbReference type="Pfam" id="PF00400">
    <property type="entry name" value="WD40"/>
    <property type="match status" value="7"/>
</dbReference>
<comment type="function">
    <text evidence="5">Involved in pre-mRNA splicing and required for cell cycle progression at G2/M.</text>
</comment>
<keyword evidence="5" id="KW-0507">mRNA processing</keyword>
<dbReference type="GO" id="GO:0071011">
    <property type="term" value="C:precatalytic spliceosome"/>
    <property type="evidence" value="ECO:0007669"/>
    <property type="project" value="TreeGrafter"/>
</dbReference>
<dbReference type="Gene3D" id="2.130.10.10">
    <property type="entry name" value="YVTN repeat-like/Quinoprotein amine dehydrogenase"/>
    <property type="match status" value="1"/>
</dbReference>
<evidence type="ECO:0000256" key="4">
    <source>
        <dbReference type="PROSITE-ProRule" id="PRU00221"/>
    </source>
</evidence>
<gene>
    <name evidence="7" type="ORF">Malapachy_0192</name>
</gene>
<feature type="compositionally biased region" description="Low complexity" evidence="6">
    <location>
        <begin position="1"/>
        <end position="12"/>
    </location>
</feature>
<evidence type="ECO:0000256" key="5">
    <source>
        <dbReference type="RuleBase" id="RU369036"/>
    </source>
</evidence>
<proteinExistence type="inferred from homology"/>
<evidence type="ECO:0000313" key="7">
    <source>
        <dbReference type="EMBL" id="KOS13426.1"/>
    </source>
</evidence>
<dbReference type="SMART" id="SM00320">
    <property type="entry name" value="WD40"/>
    <property type="match status" value="7"/>
</dbReference>
<dbReference type="InterPro" id="IPR036322">
    <property type="entry name" value="WD40_repeat_dom_sf"/>
</dbReference>
<keyword evidence="5" id="KW-0539">Nucleus</keyword>